<accession>A0A0A2G7Q5</accession>
<name>A0A0A2G7Q5_9PORP</name>
<gene>
    <name evidence="5" type="ORF">HQ36_02315</name>
</gene>
<dbReference type="GO" id="GO:0003841">
    <property type="term" value="F:1-acylglycerol-3-phosphate O-acyltransferase activity"/>
    <property type="evidence" value="ECO:0007669"/>
    <property type="project" value="TreeGrafter"/>
</dbReference>
<evidence type="ECO:0000256" key="3">
    <source>
        <dbReference type="ARBA" id="ARBA00023315"/>
    </source>
</evidence>
<dbReference type="InterPro" id="IPR002123">
    <property type="entry name" value="Plipid/glycerol_acylTrfase"/>
</dbReference>
<evidence type="ECO:0000313" key="6">
    <source>
        <dbReference type="Proteomes" id="UP000030134"/>
    </source>
</evidence>
<evidence type="ECO:0000256" key="2">
    <source>
        <dbReference type="ARBA" id="ARBA00022679"/>
    </source>
</evidence>
<dbReference type="SMART" id="SM00563">
    <property type="entry name" value="PlsC"/>
    <property type="match status" value="1"/>
</dbReference>
<dbReference type="RefSeq" id="WP_036883165.1">
    <property type="nucleotide sequence ID" value="NZ_JQZW01000006.1"/>
</dbReference>
<dbReference type="STRING" id="266762.HQ36_02315"/>
<reference evidence="5 6" key="1">
    <citation type="submission" date="2014-08" db="EMBL/GenBank/DDBJ databases">
        <title>Porphyromonas gingivicanis strain:COT-022_OH1391 Genome sequencing.</title>
        <authorList>
            <person name="Wallis C."/>
            <person name="Deusch O."/>
            <person name="O'Flynn C."/>
            <person name="Davis I."/>
            <person name="Jospin G."/>
            <person name="Darling A.E."/>
            <person name="Coil D.A."/>
            <person name="Alexiev A."/>
            <person name="Horsfall A."/>
            <person name="Kirkwood N."/>
            <person name="Harris S."/>
            <person name="Eisen J.A."/>
        </authorList>
    </citation>
    <scope>NUCLEOTIDE SEQUENCE [LARGE SCALE GENOMIC DNA]</scope>
    <source>
        <strain evidence="6">COT-022 OH1391</strain>
    </source>
</reference>
<protein>
    <submittedName>
        <fullName evidence="5">Acyltransferase</fullName>
    </submittedName>
</protein>
<sequence length="172" mass="19725">MGWKLILPPDNPKKSVICVAPHTSNADFFIGKLYYMSIGRSASFMMKKELFFFPLGYLLKAMGGVPIDRSRKGEIVNTMVKHFARQECFSVAITPEGTRKPVEVWKTGFYRIALQAGVPIQLAMIDFSKKEAGIFSTFYPTGDEEADIKYIRSFYCSEQAKYPENFIEYRER</sequence>
<evidence type="ECO:0000259" key="4">
    <source>
        <dbReference type="SMART" id="SM00563"/>
    </source>
</evidence>
<keyword evidence="6" id="KW-1185">Reference proteome</keyword>
<dbReference type="Proteomes" id="UP000030134">
    <property type="component" value="Unassembled WGS sequence"/>
</dbReference>
<keyword evidence="2 5" id="KW-0808">Transferase</keyword>
<proteinExistence type="predicted"/>
<dbReference type="OrthoDB" id="9796839at2"/>
<dbReference type="PANTHER" id="PTHR10434">
    <property type="entry name" value="1-ACYL-SN-GLYCEROL-3-PHOSPHATE ACYLTRANSFERASE"/>
    <property type="match status" value="1"/>
</dbReference>
<dbReference type="AlphaFoldDB" id="A0A0A2G7Q5"/>
<dbReference type="Pfam" id="PF01553">
    <property type="entry name" value="Acyltransferase"/>
    <property type="match status" value="1"/>
</dbReference>
<comment type="pathway">
    <text evidence="1">Lipid metabolism.</text>
</comment>
<comment type="caution">
    <text evidence="5">The sequence shown here is derived from an EMBL/GenBank/DDBJ whole genome shotgun (WGS) entry which is preliminary data.</text>
</comment>
<dbReference type="eggNOG" id="COG0204">
    <property type="taxonomic scope" value="Bacteria"/>
</dbReference>
<feature type="domain" description="Phospholipid/glycerol acyltransferase" evidence="4">
    <location>
        <begin position="16"/>
        <end position="128"/>
    </location>
</feature>
<dbReference type="EMBL" id="JQZW01000006">
    <property type="protein sequence ID" value="KGN98462.1"/>
    <property type="molecule type" value="Genomic_DNA"/>
</dbReference>
<organism evidence="5 6">
    <name type="scientific">Porphyromonas gingivicanis</name>
    <dbReference type="NCBI Taxonomy" id="266762"/>
    <lineage>
        <taxon>Bacteria</taxon>
        <taxon>Pseudomonadati</taxon>
        <taxon>Bacteroidota</taxon>
        <taxon>Bacteroidia</taxon>
        <taxon>Bacteroidales</taxon>
        <taxon>Porphyromonadaceae</taxon>
        <taxon>Porphyromonas</taxon>
    </lineage>
</organism>
<keyword evidence="3 5" id="KW-0012">Acyltransferase</keyword>
<evidence type="ECO:0000313" key="5">
    <source>
        <dbReference type="EMBL" id="KGN98462.1"/>
    </source>
</evidence>
<dbReference type="CDD" id="cd07988">
    <property type="entry name" value="LPLAT_ABO13168-like"/>
    <property type="match status" value="1"/>
</dbReference>
<dbReference type="GO" id="GO:0006654">
    <property type="term" value="P:phosphatidic acid biosynthetic process"/>
    <property type="evidence" value="ECO:0007669"/>
    <property type="project" value="TreeGrafter"/>
</dbReference>
<dbReference type="SUPFAM" id="SSF69593">
    <property type="entry name" value="Glycerol-3-phosphate (1)-acyltransferase"/>
    <property type="match status" value="1"/>
</dbReference>
<evidence type="ECO:0000256" key="1">
    <source>
        <dbReference type="ARBA" id="ARBA00005189"/>
    </source>
</evidence>
<dbReference type="PANTHER" id="PTHR10434:SF9">
    <property type="entry name" value="PHOSPHOLIPID_GLYCEROL ACYLTRANSFERASE DOMAIN-CONTAINING PROTEIN"/>
    <property type="match status" value="1"/>
</dbReference>